<feature type="transmembrane region" description="Helical" evidence="7">
    <location>
        <begin position="12"/>
        <end position="36"/>
    </location>
</feature>
<dbReference type="CDD" id="cd06173">
    <property type="entry name" value="MFS_MefA_like"/>
    <property type="match status" value="1"/>
</dbReference>
<dbReference type="InterPro" id="IPR020846">
    <property type="entry name" value="MFS_dom"/>
</dbReference>
<dbReference type="Gene3D" id="1.20.1250.20">
    <property type="entry name" value="MFS general substrate transporter like domains"/>
    <property type="match status" value="1"/>
</dbReference>
<name>A0ABW6SZT7_9ACTN</name>
<organism evidence="9 10">
    <name type="scientific">Microtetraspora malaysiensis</name>
    <dbReference type="NCBI Taxonomy" id="161358"/>
    <lineage>
        <taxon>Bacteria</taxon>
        <taxon>Bacillati</taxon>
        <taxon>Actinomycetota</taxon>
        <taxon>Actinomycetes</taxon>
        <taxon>Streptosporangiales</taxon>
        <taxon>Streptosporangiaceae</taxon>
        <taxon>Microtetraspora</taxon>
    </lineage>
</organism>
<feature type="transmembrane region" description="Helical" evidence="7">
    <location>
        <begin position="369"/>
        <end position="389"/>
    </location>
</feature>
<feature type="transmembrane region" description="Helical" evidence="7">
    <location>
        <begin position="42"/>
        <end position="63"/>
    </location>
</feature>
<sequence length="414" mass="42464">MLQALRVRDFRLLWTARSIATLGTGLLDVAVPAHVYAVTGSALATGLSLAFRYLPALLLGPFAGVIADRWDRRRIMITTDLMHTMAISVVVLAETPESIWLIYVASIGQGTAAVIFRPAAQAHTPTVVGVGPLLTSANALGAFTTGVVGLSAPPIGGLLFATSGINTVIGAAIAAGLLSATAIARTTTRSRAHGPAHKVLTDLTQGLRHLRQAAATRALLATNSAYLLANAALTALLIPFGVTRLGGSVQVGYLLSALGLGFLLGAPISRRLVDHFSPRAIIALSQSLVAGAFFLMFNAVSLPVALTAAALLGVPGVTLLVAIQTWLQRVTPKELLGRVSSAFVTVEAAASMAGAFAGPTLSELISLPLALNAACAVTLLSVLLTLGLMPRGDHPPAAAAAPADADHQHPSQLA</sequence>
<keyword evidence="6 7" id="KW-0472">Membrane</keyword>
<comment type="caution">
    <text evidence="9">The sequence shown here is derived from an EMBL/GenBank/DDBJ whole genome shotgun (WGS) entry which is preliminary data.</text>
</comment>
<comment type="subcellular location">
    <subcellularLocation>
        <location evidence="1">Cell membrane</location>
        <topology evidence="1">Multi-pass membrane protein</topology>
    </subcellularLocation>
</comment>
<dbReference type="PROSITE" id="PS50850">
    <property type="entry name" value="MFS"/>
    <property type="match status" value="1"/>
</dbReference>
<keyword evidence="5 7" id="KW-1133">Transmembrane helix</keyword>
<feature type="transmembrane region" description="Helical" evidence="7">
    <location>
        <begin position="218"/>
        <end position="238"/>
    </location>
</feature>
<feature type="transmembrane region" description="Helical" evidence="7">
    <location>
        <begin position="128"/>
        <end position="152"/>
    </location>
</feature>
<dbReference type="EMBL" id="JBIASD010000031">
    <property type="protein sequence ID" value="MFF3670476.1"/>
    <property type="molecule type" value="Genomic_DNA"/>
</dbReference>
<keyword evidence="10" id="KW-1185">Reference proteome</keyword>
<dbReference type="PANTHER" id="PTHR23513:SF6">
    <property type="entry name" value="MAJOR FACILITATOR SUPERFAMILY ASSOCIATED DOMAIN-CONTAINING PROTEIN"/>
    <property type="match status" value="1"/>
</dbReference>
<dbReference type="SUPFAM" id="SSF103473">
    <property type="entry name" value="MFS general substrate transporter"/>
    <property type="match status" value="1"/>
</dbReference>
<keyword evidence="4 7" id="KW-0812">Transmembrane</keyword>
<feature type="transmembrane region" description="Helical" evidence="7">
    <location>
        <begin position="158"/>
        <end position="183"/>
    </location>
</feature>
<feature type="transmembrane region" description="Helical" evidence="7">
    <location>
        <begin position="335"/>
        <end position="357"/>
    </location>
</feature>
<keyword evidence="3" id="KW-1003">Cell membrane</keyword>
<evidence type="ECO:0000256" key="2">
    <source>
        <dbReference type="ARBA" id="ARBA00022448"/>
    </source>
</evidence>
<dbReference type="PANTHER" id="PTHR23513">
    <property type="entry name" value="INTEGRAL MEMBRANE EFFLUX PROTEIN-RELATED"/>
    <property type="match status" value="1"/>
</dbReference>
<feature type="transmembrane region" description="Helical" evidence="7">
    <location>
        <begin position="280"/>
        <end position="297"/>
    </location>
</feature>
<feature type="transmembrane region" description="Helical" evidence="7">
    <location>
        <begin position="303"/>
        <end position="323"/>
    </location>
</feature>
<feature type="transmembrane region" description="Helical" evidence="7">
    <location>
        <begin position="250"/>
        <end position="268"/>
    </location>
</feature>
<gene>
    <name evidence="9" type="ORF">ACFYXI_33310</name>
</gene>
<dbReference type="InterPro" id="IPR010290">
    <property type="entry name" value="TM_effector"/>
</dbReference>
<evidence type="ECO:0000313" key="10">
    <source>
        <dbReference type="Proteomes" id="UP001602013"/>
    </source>
</evidence>
<evidence type="ECO:0000313" key="9">
    <source>
        <dbReference type="EMBL" id="MFF3670476.1"/>
    </source>
</evidence>
<accession>A0ABW6SZT7</accession>
<evidence type="ECO:0000256" key="7">
    <source>
        <dbReference type="SAM" id="Phobius"/>
    </source>
</evidence>
<dbReference type="Proteomes" id="UP001602013">
    <property type="component" value="Unassembled WGS sequence"/>
</dbReference>
<evidence type="ECO:0000256" key="5">
    <source>
        <dbReference type="ARBA" id="ARBA00022989"/>
    </source>
</evidence>
<protein>
    <submittedName>
        <fullName evidence="9">MFS transporter</fullName>
    </submittedName>
</protein>
<reference evidence="9 10" key="1">
    <citation type="submission" date="2024-10" db="EMBL/GenBank/DDBJ databases">
        <title>The Natural Products Discovery Center: Release of the First 8490 Sequenced Strains for Exploring Actinobacteria Biosynthetic Diversity.</title>
        <authorList>
            <person name="Kalkreuter E."/>
            <person name="Kautsar S.A."/>
            <person name="Yang D."/>
            <person name="Bader C.D."/>
            <person name="Teijaro C.N."/>
            <person name="Fluegel L."/>
            <person name="Davis C.M."/>
            <person name="Simpson J.R."/>
            <person name="Lauterbach L."/>
            <person name="Steele A.D."/>
            <person name="Gui C."/>
            <person name="Meng S."/>
            <person name="Li G."/>
            <person name="Viehrig K."/>
            <person name="Ye F."/>
            <person name="Su P."/>
            <person name="Kiefer A.F."/>
            <person name="Nichols A."/>
            <person name="Cepeda A.J."/>
            <person name="Yan W."/>
            <person name="Fan B."/>
            <person name="Jiang Y."/>
            <person name="Adhikari A."/>
            <person name="Zheng C.-J."/>
            <person name="Schuster L."/>
            <person name="Cowan T.M."/>
            <person name="Smanski M.J."/>
            <person name="Chevrette M.G."/>
            <person name="De Carvalho L.P.S."/>
            <person name="Shen B."/>
        </authorList>
    </citation>
    <scope>NUCLEOTIDE SEQUENCE [LARGE SCALE GENOMIC DNA]</scope>
    <source>
        <strain evidence="9 10">NPDC002173</strain>
    </source>
</reference>
<keyword evidence="2" id="KW-0813">Transport</keyword>
<feature type="domain" description="Major facilitator superfamily (MFS) profile" evidence="8">
    <location>
        <begin position="210"/>
        <end position="414"/>
    </location>
</feature>
<evidence type="ECO:0000256" key="3">
    <source>
        <dbReference type="ARBA" id="ARBA00022475"/>
    </source>
</evidence>
<evidence type="ECO:0000259" key="8">
    <source>
        <dbReference type="PROSITE" id="PS50850"/>
    </source>
</evidence>
<evidence type="ECO:0000256" key="4">
    <source>
        <dbReference type="ARBA" id="ARBA00022692"/>
    </source>
</evidence>
<evidence type="ECO:0000256" key="6">
    <source>
        <dbReference type="ARBA" id="ARBA00023136"/>
    </source>
</evidence>
<dbReference type="Pfam" id="PF05977">
    <property type="entry name" value="MFS_3"/>
    <property type="match status" value="1"/>
</dbReference>
<evidence type="ECO:0000256" key="1">
    <source>
        <dbReference type="ARBA" id="ARBA00004651"/>
    </source>
</evidence>
<proteinExistence type="predicted"/>
<dbReference type="InterPro" id="IPR036259">
    <property type="entry name" value="MFS_trans_sf"/>
</dbReference>
<dbReference type="RefSeq" id="WP_387416698.1">
    <property type="nucleotide sequence ID" value="NZ_JBIASD010000031.1"/>
</dbReference>